<dbReference type="InterPro" id="IPR001303">
    <property type="entry name" value="Aldolase_II/adducin_N"/>
</dbReference>
<dbReference type="EMBL" id="PVTP01000015">
    <property type="protein sequence ID" value="PRY74775.1"/>
    <property type="molecule type" value="Genomic_DNA"/>
</dbReference>
<feature type="domain" description="Class II aldolase/adducin N-terminal" evidence="2">
    <location>
        <begin position="11"/>
        <end position="193"/>
    </location>
</feature>
<evidence type="ECO:0000256" key="1">
    <source>
        <dbReference type="ARBA" id="ARBA00037961"/>
    </source>
</evidence>
<dbReference type="GO" id="GO:0005856">
    <property type="term" value="C:cytoskeleton"/>
    <property type="evidence" value="ECO:0007669"/>
    <property type="project" value="TreeGrafter"/>
</dbReference>
<dbReference type="RefSeq" id="WP_106359117.1">
    <property type="nucleotide sequence ID" value="NZ_PVTP01000015.1"/>
</dbReference>
<dbReference type="Gene3D" id="3.40.225.10">
    <property type="entry name" value="Class II aldolase/adducin N-terminal domain"/>
    <property type="match status" value="1"/>
</dbReference>
<dbReference type="Proteomes" id="UP000238007">
    <property type="component" value="Unassembled WGS sequence"/>
</dbReference>
<accession>A0A2T0VTX1</accession>
<evidence type="ECO:0000313" key="4">
    <source>
        <dbReference type="Proteomes" id="UP000238007"/>
    </source>
</evidence>
<dbReference type="GO" id="GO:0051015">
    <property type="term" value="F:actin filament binding"/>
    <property type="evidence" value="ECO:0007669"/>
    <property type="project" value="TreeGrafter"/>
</dbReference>
<name>A0A2T0VTX1_9RHOB</name>
<dbReference type="AlphaFoldDB" id="A0A2T0VTX1"/>
<comment type="similarity">
    <text evidence="1">Belongs to the aldolase class II family.</text>
</comment>
<dbReference type="PANTHER" id="PTHR10672">
    <property type="entry name" value="ADDUCIN"/>
    <property type="match status" value="1"/>
</dbReference>
<keyword evidence="4" id="KW-1185">Reference proteome</keyword>
<dbReference type="Pfam" id="PF00596">
    <property type="entry name" value="Aldolase_II"/>
    <property type="match status" value="1"/>
</dbReference>
<protein>
    <submittedName>
        <fullName evidence="3">Ribulose-5-phosphate 4-epimerase/fuculose-1-phosphate aldolase</fullName>
    </submittedName>
</protein>
<reference evidence="3 4" key="1">
    <citation type="submission" date="2018-03" db="EMBL/GenBank/DDBJ databases">
        <title>Genomic Encyclopedia of Archaeal and Bacterial Type Strains, Phase II (KMG-II): from individual species to whole genera.</title>
        <authorList>
            <person name="Goeker M."/>
        </authorList>
    </citation>
    <scope>NUCLEOTIDE SEQUENCE [LARGE SCALE GENOMIC DNA]</scope>
    <source>
        <strain evidence="3 4">DSM 101533</strain>
    </source>
</reference>
<comment type="caution">
    <text evidence="3">The sequence shown here is derived from an EMBL/GenBank/DDBJ whole genome shotgun (WGS) entry which is preliminary data.</text>
</comment>
<sequence length="245" mass="27114">MPELDYYKERCALAAAFRLAFREGWHEAVANHFSLAVSDDGKTFLINPAGLHFSRIKASDLILWHADGPAPTVGQENAPDPTAWAIHGAFHRHEPRARACLHVHADNATALSCIVGAELPPIDQNTARFFRRYGYDDGYGGMGLGSEGERISKTLGPHRILVMGNHGVMAAAESVARAFDELYYFERACGTYLKAAATGLPLKVLSDDIAEKTALDWEDYPMETWDQHFEAMCAILDQEGSDYRD</sequence>
<dbReference type="NCBIfam" id="NF005689">
    <property type="entry name" value="PRK07490.1"/>
    <property type="match status" value="1"/>
</dbReference>
<gene>
    <name evidence="3" type="ORF">CLV80_11516</name>
</gene>
<evidence type="ECO:0000313" key="3">
    <source>
        <dbReference type="EMBL" id="PRY74775.1"/>
    </source>
</evidence>
<dbReference type="InterPro" id="IPR051017">
    <property type="entry name" value="Aldolase-II_Adducin_sf"/>
</dbReference>
<evidence type="ECO:0000259" key="2">
    <source>
        <dbReference type="SMART" id="SM01007"/>
    </source>
</evidence>
<dbReference type="InterPro" id="IPR036409">
    <property type="entry name" value="Aldolase_II/adducin_N_sf"/>
</dbReference>
<dbReference type="OrthoDB" id="5291399at2"/>
<proteinExistence type="inferred from homology"/>
<dbReference type="PANTHER" id="PTHR10672:SF3">
    <property type="entry name" value="PROTEIN HU-LI TAI SHAO"/>
    <property type="match status" value="1"/>
</dbReference>
<organism evidence="3 4">
    <name type="scientific">Yoonia maritima</name>
    <dbReference type="NCBI Taxonomy" id="1435347"/>
    <lineage>
        <taxon>Bacteria</taxon>
        <taxon>Pseudomonadati</taxon>
        <taxon>Pseudomonadota</taxon>
        <taxon>Alphaproteobacteria</taxon>
        <taxon>Rhodobacterales</taxon>
        <taxon>Paracoccaceae</taxon>
        <taxon>Yoonia</taxon>
    </lineage>
</organism>
<dbReference type="SMART" id="SM01007">
    <property type="entry name" value="Aldolase_II"/>
    <property type="match status" value="1"/>
</dbReference>
<dbReference type="SUPFAM" id="SSF53639">
    <property type="entry name" value="AraD/HMP-PK domain-like"/>
    <property type="match status" value="1"/>
</dbReference>